<dbReference type="EMBL" id="FOTY01000022">
    <property type="protein sequence ID" value="SFM21035.1"/>
    <property type="molecule type" value="Genomic_DNA"/>
</dbReference>
<dbReference type="STRING" id="266892.SAMN04488054_1227"/>
<evidence type="ECO:0000313" key="2">
    <source>
        <dbReference type="EMBL" id="SFM21035.1"/>
    </source>
</evidence>
<evidence type="ECO:0008006" key="4">
    <source>
        <dbReference type="Google" id="ProtNLM"/>
    </source>
</evidence>
<feature type="transmembrane region" description="Helical" evidence="1">
    <location>
        <begin position="264"/>
        <end position="285"/>
    </location>
</feature>
<feature type="transmembrane region" description="Helical" evidence="1">
    <location>
        <begin position="80"/>
        <end position="100"/>
    </location>
</feature>
<keyword evidence="1" id="KW-0812">Transmembrane</keyword>
<feature type="transmembrane region" description="Helical" evidence="1">
    <location>
        <begin position="378"/>
        <end position="402"/>
    </location>
</feature>
<name>A0A1I4P021_9BACI</name>
<feature type="transmembrane region" description="Helical" evidence="1">
    <location>
        <begin position="343"/>
        <end position="366"/>
    </location>
</feature>
<keyword evidence="3" id="KW-1185">Reference proteome</keyword>
<evidence type="ECO:0000256" key="1">
    <source>
        <dbReference type="SAM" id="Phobius"/>
    </source>
</evidence>
<organism evidence="2 3">
    <name type="scientific">Salibacterium qingdaonense</name>
    <dbReference type="NCBI Taxonomy" id="266892"/>
    <lineage>
        <taxon>Bacteria</taxon>
        <taxon>Bacillati</taxon>
        <taxon>Bacillota</taxon>
        <taxon>Bacilli</taxon>
        <taxon>Bacillales</taxon>
        <taxon>Bacillaceae</taxon>
    </lineage>
</organism>
<proteinExistence type="predicted"/>
<feature type="transmembrane region" description="Helical" evidence="1">
    <location>
        <begin position="168"/>
        <end position="188"/>
    </location>
</feature>
<feature type="transmembrane region" description="Helical" evidence="1">
    <location>
        <begin position="120"/>
        <end position="147"/>
    </location>
</feature>
<dbReference type="OrthoDB" id="2960907at2"/>
<feature type="transmembrane region" description="Helical" evidence="1">
    <location>
        <begin position="306"/>
        <end position="323"/>
    </location>
</feature>
<dbReference type="RefSeq" id="WP_090927642.1">
    <property type="nucleotide sequence ID" value="NZ_FOTY01000022.1"/>
</dbReference>
<feature type="transmembrane region" description="Helical" evidence="1">
    <location>
        <begin position="237"/>
        <end position="258"/>
    </location>
</feature>
<dbReference type="AlphaFoldDB" id="A0A1I4P021"/>
<sequence>MMYILLYSVLTGSYAVSLFTEAVWLSYLTGLTAAVSVIVSFPKAGRLYKGTAAVFLATALAAAWAEGLPVRAFPHYMTSMVMLIMVFYVLPFMNSVIVVGRYDQKVNKLLKTNISHLGQLYRRAAGVSFLIGTFLNIGTLPLVIHVLRRNLREQSAKLSARFISSAMLRGYALCLVWSPMELLVAISVDITGAGYLKLLPLLLLFAGVFLLITLVSGRKYRHIKASLEARPVNMSKVYRKIAGLSFFLILFIASVVLLQRVLPVSFLETVALVIVPFSFGWALAIGRIRSFLVYGLKNWKQRTASMQNYMVLFLSVGFFISVLEETVWMDWLQYPFLFLENSPVLLFVSIQVMFLALAMIGFHPIVTITLAGEMLQPLLGNIAPAGAAVVLITSGLSTVMAGPFNITVSLTGMLLQQNPYRISLWNLPAALLFSSGGTVLALLIQYVF</sequence>
<feature type="transmembrane region" description="Helical" evidence="1">
    <location>
        <begin position="422"/>
        <end position="444"/>
    </location>
</feature>
<keyword evidence="1" id="KW-0472">Membrane</keyword>
<gene>
    <name evidence="2" type="ORF">SAMN04488054_1227</name>
</gene>
<evidence type="ECO:0000313" key="3">
    <source>
        <dbReference type="Proteomes" id="UP000199668"/>
    </source>
</evidence>
<protein>
    <recommendedName>
        <fullName evidence="4">Citrate transporter-like domain-containing protein</fullName>
    </recommendedName>
</protein>
<accession>A0A1I4P021</accession>
<feature type="transmembrane region" description="Helical" evidence="1">
    <location>
        <begin position="194"/>
        <end position="216"/>
    </location>
</feature>
<reference evidence="2 3" key="1">
    <citation type="submission" date="2016-10" db="EMBL/GenBank/DDBJ databases">
        <authorList>
            <person name="de Groot N.N."/>
        </authorList>
    </citation>
    <scope>NUCLEOTIDE SEQUENCE [LARGE SCALE GENOMIC DNA]</scope>
    <source>
        <strain evidence="2 3">CGMCC 1.6134</strain>
    </source>
</reference>
<keyword evidence="1" id="KW-1133">Transmembrane helix</keyword>
<dbReference type="Proteomes" id="UP000199668">
    <property type="component" value="Unassembled WGS sequence"/>
</dbReference>